<comment type="pathway">
    <text evidence="9 13">Amino-acid biosynthesis; L-lysine biosynthesis via DAP pathway; (S)-tetrahydrodipicolinate from L-aspartate: step 4/4.</text>
</comment>
<dbReference type="SUPFAM" id="SSF55347">
    <property type="entry name" value="Glyceraldehyde-3-phosphate dehydrogenase-like, C-terminal domain"/>
    <property type="match status" value="1"/>
</dbReference>
<feature type="domain" description="Dihydrodipicolinate reductase N-terminal" evidence="14">
    <location>
        <begin position="8"/>
        <end position="131"/>
    </location>
</feature>
<evidence type="ECO:0000313" key="16">
    <source>
        <dbReference type="EMBL" id="GAA5095795.1"/>
    </source>
</evidence>
<dbReference type="PANTHER" id="PTHR20836:SF0">
    <property type="entry name" value="4-HYDROXY-TETRAHYDRODIPICOLINATE REDUCTASE 1, CHLOROPLASTIC-RELATED"/>
    <property type="match status" value="1"/>
</dbReference>
<comment type="subunit">
    <text evidence="13">Homotetramer.</text>
</comment>
<keyword evidence="7 13" id="KW-0520">NAD</keyword>
<dbReference type="InterPro" id="IPR023940">
    <property type="entry name" value="DHDPR_bac"/>
</dbReference>
<dbReference type="EMBL" id="BAABKE010000002">
    <property type="protein sequence ID" value="GAA5095795.1"/>
    <property type="molecule type" value="Genomic_DNA"/>
</dbReference>
<sequence>MKEVEIMIRIGIIGVEGRMGVNILQLVADANDLTLGAAITHKGSANIGHDAGELLHSAPLNVAITDDIAATTNVVDVYIDFTLPEATMQNISAIAKAKIPVVIGTTGLSNDDLAQLQEYAKETAILQAPNMSLGVNLVYALLEQAAKVLGKQADIEVLEMHHRFKKDAPSGTALQMGKVVAKAMNEDFDKVAVYDRHDMDRERGAGEIGFATLRGGSVVGDHTVIFATLKEQIEITHKAKDRTLFADGAVYAARWLHSKSAGLYSMQDTLVM</sequence>
<evidence type="ECO:0000259" key="14">
    <source>
        <dbReference type="Pfam" id="PF01113"/>
    </source>
</evidence>
<comment type="function">
    <text evidence="13">Catalyzes the conversion of 4-hydroxy-tetrahydrodipicolinate (HTPA) to tetrahydrodipicolinate.</text>
</comment>
<comment type="catalytic activity">
    <reaction evidence="11 13">
        <text>(S)-2,3,4,5-tetrahydrodipicolinate + NADP(+) + H2O = (2S,4S)-4-hydroxy-2,3,4,5-tetrahydrodipicolinate + NADPH + H(+)</text>
        <dbReference type="Rhea" id="RHEA:35331"/>
        <dbReference type="ChEBI" id="CHEBI:15377"/>
        <dbReference type="ChEBI" id="CHEBI:15378"/>
        <dbReference type="ChEBI" id="CHEBI:16845"/>
        <dbReference type="ChEBI" id="CHEBI:57783"/>
        <dbReference type="ChEBI" id="CHEBI:58349"/>
        <dbReference type="ChEBI" id="CHEBI:67139"/>
        <dbReference type="EC" id="1.17.1.8"/>
    </reaction>
</comment>
<evidence type="ECO:0000256" key="9">
    <source>
        <dbReference type="ARBA" id="ARBA00037922"/>
    </source>
</evidence>
<evidence type="ECO:0000256" key="6">
    <source>
        <dbReference type="ARBA" id="ARBA00023002"/>
    </source>
</evidence>
<evidence type="ECO:0000256" key="4">
    <source>
        <dbReference type="ARBA" id="ARBA00022857"/>
    </source>
</evidence>
<keyword evidence="6 13" id="KW-0560">Oxidoreductase</keyword>
<evidence type="ECO:0000256" key="8">
    <source>
        <dbReference type="ARBA" id="ARBA00023154"/>
    </source>
</evidence>
<comment type="caution">
    <text evidence="16">The sequence shown here is derived from an EMBL/GenBank/DDBJ whole genome shotgun (WGS) entry which is preliminary data.</text>
</comment>
<accession>A0ABP9MFD9</accession>
<feature type="binding site" evidence="13">
    <location>
        <begin position="128"/>
        <end position="131"/>
    </location>
    <ligand>
        <name>NAD(+)</name>
        <dbReference type="ChEBI" id="CHEBI:57540"/>
    </ligand>
</feature>
<evidence type="ECO:0000256" key="11">
    <source>
        <dbReference type="ARBA" id="ARBA00049080"/>
    </source>
</evidence>
<dbReference type="Proteomes" id="UP001500631">
    <property type="component" value="Unassembled WGS sequence"/>
</dbReference>
<comment type="subcellular location">
    <subcellularLocation>
        <location evidence="13">Cytoplasm</location>
    </subcellularLocation>
</comment>
<dbReference type="PANTHER" id="PTHR20836">
    <property type="entry name" value="DIHYDRODIPICOLINATE REDUCTASE"/>
    <property type="match status" value="1"/>
</dbReference>
<reference evidence="17" key="1">
    <citation type="journal article" date="2019" name="Int. J. Syst. Evol. Microbiol.">
        <title>The Global Catalogue of Microorganisms (GCM) 10K type strain sequencing project: providing services to taxonomists for standard genome sequencing and annotation.</title>
        <authorList>
            <consortium name="The Broad Institute Genomics Platform"/>
            <consortium name="The Broad Institute Genome Sequencing Center for Infectious Disease"/>
            <person name="Wu L."/>
            <person name="Ma J."/>
        </authorList>
    </citation>
    <scope>NUCLEOTIDE SEQUENCE [LARGE SCALE GENOMIC DNA]</scope>
    <source>
        <strain evidence="17">JCM 18424</strain>
    </source>
</reference>
<dbReference type="NCBIfam" id="TIGR00036">
    <property type="entry name" value="dapB"/>
    <property type="match status" value="1"/>
</dbReference>
<evidence type="ECO:0000256" key="13">
    <source>
        <dbReference type="HAMAP-Rule" id="MF_00102"/>
    </source>
</evidence>
<comment type="caution">
    <text evidence="13">Was originally thought to be a dihydrodipicolinate reductase (DHDPR), catalyzing the conversion of dihydrodipicolinate to tetrahydrodipicolinate. However, it was shown in E.coli that the substrate of the enzymatic reaction is not dihydrodipicolinate (DHDP) but in fact (2S,4S)-4-hydroxy-2,3,4,5-tetrahydrodipicolinic acid (HTPA), the product released by the DapA-catalyzed reaction.</text>
</comment>
<feature type="domain" description="Dihydrodipicolinate reductase C-terminal" evidence="15">
    <location>
        <begin position="134"/>
        <end position="270"/>
    </location>
</feature>
<keyword evidence="17" id="KW-1185">Reference proteome</keyword>
<evidence type="ECO:0000259" key="15">
    <source>
        <dbReference type="Pfam" id="PF05173"/>
    </source>
</evidence>
<evidence type="ECO:0000256" key="10">
    <source>
        <dbReference type="ARBA" id="ARBA00038983"/>
    </source>
</evidence>
<feature type="binding site" evidence="13">
    <location>
        <position position="42"/>
    </location>
    <ligand>
        <name>NADP(+)</name>
        <dbReference type="ChEBI" id="CHEBI:58349"/>
    </ligand>
</feature>
<keyword evidence="8 13" id="KW-0457">Lysine biosynthesis</keyword>
<keyword evidence="4 13" id="KW-0521">NADP</keyword>
<evidence type="ECO:0000256" key="1">
    <source>
        <dbReference type="ARBA" id="ARBA00006642"/>
    </source>
</evidence>
<dbReference type="Pfam" id="PF05173">
    <property type="entry name" value="DapB_C"/>
    <property type="match status" value="1"/>
</dbReference>
<keyword evidence="5 13" id="KW-0220">Diaminopimelate biosynthesis</keyword>
<gene>
    <name evidence="13 16" type="primary">dapB</name>
    <name evidence="16" type="ORF">GCM10023338_05520</name>
</gene>
<protein>
    <recommendedName>
        <fullName evidence="10 13">4-hydroxy-tetrahydrodipicolinate reductase</fullName>
        <shortName evidence="13">HTPA reductase</shortName>
        <ecNumber evidence="10 13">1.17.1.8</ecNumber>
    </recommendedName>
</protein>
<feature type="binding site" evidence="13">
    <location>
        <begin position="14"/>
        <end position="19"/>
    </location>
    <ligand>
        <name>NAD(+)</name>
        <dbReference type="ChEBI" id="CHEBI:57540"/>
    </ligand>
</feature>
<comment type="catalytic activity">
    <reaction evidence="12 13">
        <text>(S)-2,3,4,5-tetrahydrodipicolinate + NAD(+) + H2O = (2S,4S)-4-hydroxy-2,3,4,5-tetrahydrodipicolinate + NADH + H(+)</text>
        <dbReference type="Rhea" id="RHEA:35323"/>
        <dbReference type="ChEBI" id="CHEBI:15377"/>
        <dbReference type="ChEBI" id="CHEBI:15378"/>
        <dbReference type="ChEBI" id="CHEBI:16845"/>
        <dbReference type="ChEBI" id="CHEBI:57540"/>
        <dbReference type="ChEBI" id="CHEBI:57945"/>
        <dbReference type="ChEBI" id="CHEBI:67139"/>
        <dbReference type="EC" id="1.17.1.8"/>
    </reaction>
</comment>
<comment type="caution">
    <text evidence="13">Lacks conserved residue(s) required for the propagation of feature annotation.</text>
</comment>
<evidence type="ECO:0000256" key="7">
    <source>
        <dbReference type="ARBA" id="ARBA00023027"/>
    </source>
</evidence>
<feature type="binding site" evidence="13">
    <location>
        <begin position="104"/>
        <end position="106"/>
    </location>
    <ligand>
        <name>NAD(+)</name>
        <dbReference type="ChEBI" id="CHEBI:57540"/>
    </ligand>
</feature>
<feature type="active site" description="Proton donor" evidence="13">
    <location>
        <position position="165"/>
    </location>
</feature>
<dbReference type="InterPro" id="IPR000846">
    <property type="entry name" value="DapB_N"/>
</dbReference>
<dbReference type="InterPro" id="IPR022663">
    <property type="entry name" value="DapB_C"/>
</dbReference>
<dbReference type="PROSITE" id="PS01298">
    <property type="entry name" value="DAPB"/>
    <property type="match status" value="1"/>
</dbReference>
<dbReference type="InterPro" id="IPR036291">
    <property type="entry name" value="NAD(P)-bd_dom_sf"/>
</dbReference>
<dbReference type="EC" id="1.17.1.8" evidence="10 13"/>
<dbReference type="PIRSF" id="PIRSF000161">
    <property type="entry name" value="DHPR"/>
    <property type="match status" value="1"/>
</dbReference>
<proteinExistence type="inferred from homology"/>
<evidence type="ECO:0000256" key="3">
    <source>
        <dbReference type="ARBA" id="ARBA00022605"/>
    </source>
</evidence>
<evidence type="ECO:0000313" key="17">
    <source>
        <dbReference type="Proteomes" id="UP001500631"/>
    </source>
</evidence>
<dbReference type="InterPro" id="IPR022664">
    <property type="entry name" value="DapB_N_CS"/>
</dbReference>
<feature type="binding site" evidence="13">
    <location>
        <position position="162"/>
    </location>
    <ligand>
        <name>(S)-2,3,4,5-tetrahydrodipicolinate</name>
        <dbReference type="ChEBI" id="CHEBI:16845"/>
    </ligand>
</feature>
<feature type="binding site" evidence="13">
    <location>
        <begin position="171"/>
        <end position="172"/>
    </location>
    <ligand>
        <name>(S)-2,3,4,5-tetrahydrodipicolinate</name>
        <dbReference type="ChEBI" id="CHEBI:16845"/>
    </ligand>
</feature>
<dbReference type="HAMAP" id="MF_00102">
    <property type="entry name" value="DapB"/>
    <property type="match status" value="1"/>
</dbReference>
<feature type="active site" description="Proton donor/acceptor" evidence="13">
    <location>
        <position position="161"/>
    </location>
</feature>
<evidence type="ECO:0000256" key="5">
    <source>
        <dbReference type="ARBA" id="ARBA00022915"/>
    </source>
</evidence>
<dbReference type="Gene3D" id="3.30.360.10">
    <property type="entry name" value="Dihydrodipicolinate Reductase, domain 2"/>
    <property type="match status" value="1"/>
</dbReference>
<organism evidence="16 17">
    <name type="scientific">Wohlfahrtiimonas larvae</name>
    <dbReference type="NCBI Taxonomy" id="1157986"/>
    <lineage>
        <taxon>Bacteria</taxon>
        <taxon>Pseudomonadati</taxon>
        <taxon>Pseudomonadota</taxon>
        <taxon>Gammaproteobacteria</taxon>
        <taxon>Cardiobacteriales</taxon>
        <taxon>Ignatzschineriaceae</taxon>
        <taxon>Wohlfahrtiimonas</taxon>
    </lineage>
</organism>
<evidence type="ECO:0000256" key="12">
    <source>
        <dbReference type="ARBA" id="ARBA00049396"/>
    </source>
</evidence>
<dbReference type="Pfam" id="PF01113">
    <property type="entry name" value="DapB_N"/>
    <property type="match status" value="1"/>
</dbReference>
<dbReference type="CDD" id="cd02274">
    <property type="entry name" value="DHDPR_N"/>
    <property type="match status" value="1"/>
</dbReference>
<comment type="similarity">
    <text evidence="1 13">Belongs to the DapB family.</text>
</comment>
<evidence type="ECO:0000256" key="2">
    <source>
        <dbReference type="ARBA" id="ARBA00022490"/>
    </source>
</evidence>
<name>A0ABP9MFD9_9GAMM</name>
<keyword evidence="3 13" id="KW-0028">Amino-acid biosynthesis</keyword>
<dbReference type="SUPFAM" id="SSF51735">
    <property type="entry name" value="NAD(P)-binding Rossmann-fold domains"/>
    <property type="match status" value="1"/>
</dbReference>
<keyword evidence="2 13" id="KW-0963">Cytoplasm</keyword>
<dbReference type="Gene3D" id="3.40.50.720">
    <property type="entry name" value="NAD(P)-binding Rossmann-like Domain"/>
    <property type="match status" value="1"/>
</dbReference>